<dbReference type="EMBL" id="FNKP01000003">
    <property type="protein sequence ID" value="SDR48074.1"/>
    <property type="molecule type" value="Genomic_DNA"/>
</dbReference>
<keyword evidence="2" id="KW-1185">Reference proteome</keyword>
<gene>
    <name evidence="1" type="ORF">SAMN05443245_6139</name>
</gene>
<name>A0A1H1JDJ4_9BURK</name>
<dbReference type="AlphaFoldDB" id="A0A1H1JDJ4"/>
<organism evidence="1 2">
    <name type="scientific">Paraburkholderia fungorum</name>
    <dbReference type="NCBI Taxonomy" id="134537"/>
    <lineage>
        <taxon>Bacteria</taxon>
        <taxon>Pseudomonadati</taxon>
        <taxon>Pseudomonadota</taxon>
        <taxon>Betaproteobacteria</taxon>
        <taxon>Burkholderiales</taxon>
        <taxon>Burkholderiaceae</taxon>
        <taxon>Paraburkholderia</taxon>
    </lineage>
</organism>
<dbReference type="Proteomes" id="UP000183487">
    <property type="component" value="Unassembled WGS sequence"/>
</dbReference>
<reference evidence="2" key="1">
    <citation type="submission" date="2016-10" db="EMBL/GenBank/DDBJ databases">
        <authorList>
            <person name="Varghese N."/>
        </authorList>
    </citation>
    <scope>NUCLEOTIDE SEQUENCE [LARGE SCALE GENOMIC DNA]</scope>
    <source>
        <strain evidence="2">GAS106B</strain>
    </source>
</reference>
<protein>
    <submittedName>
        <fullName evidence="1">Uncharacterized protein</fullName>
    </submittedName>
</protein>
<evidence type="ECO:0000313" key="2">
    <source>
        <dbReference type="Proteomes" id="UP000183487"/>
    </source>
</evidence>
<proteinExistence type="predicted"/>
<sequence length="31" mass="3296">MQIVGEMILGHRTVKGQAATCLRGRLIAASN</sequence>
<evidence type="ECO:0000313" key="1">
    <source>
        <dbReference type="EMBL" id="SDR48074.1"/>
    </source>
</evidence>
<accession>A0A1H1JDJ4</accession>